<sequence length="150" mass="16598">MAGGILEEIFSLDYEFAVPDVLFHEELREQHPDLPDRGLAILALGEAAIIDTAQLGIKHARTGVSNNDCLALALARQEACPLLTGDNALRQVSIIEEVEVRGTVWLMGELLESGIIDVDRAESAYDAMRADGSRLPWKDVNAQIRKYRNR</sequence>
<dbReference type="Pfam" id="PF11848">
    <property type="entry name" value="DUF3368"/>
    <property type="match status" value="1"/>
</dbReference>
<comment type="caution">
    <text evidence="1">The sequence shown here is derived from an EMBL/GenBank/DDBJ whole genome shotgun (WGS) entry which is preliminary data.</text>
</comment>
<dbReference type="InterPro" id="IPR029060">
    <property type="entry name" value="PIN-like_dom_sf"/>
</dbReference>
<gene>
    <name evidence="1" type="ORF">ENJ12_04650</name>
</gene>
<accession>A0A831RUI8</accession>
<dbReference type="Gene3D" id="3.40.50.1010">
    <property type="entry name" value="5'-nuclease"/>
    <property type="match status" value="1"/>
</dbReference>
<protein>
    <submittedName>
        <fullName evidence="1">DUF3368 domain-containing protein</fullName>
    </submittedName>
</protein>
<name>A0A831RUI8_9GAMM</name>
<reference evidence="1" key="1">
    <citation type="journal article" date="2020" name="mSystems">
        <title>Genome- and Community-Level Interaction Insights into Carbon Utilization and Element Cycling Functions of Hydrothermarchaeota in Hydrothermal Sediment.</title>
        <authorList>
            <person name="Zhou Z."/>
            <person name="Liu Y."/>
            <person name="Xu W."/>
            <person name="Pan J."/>
            <person name="Luo Z.H."/>
            <person name="Li M."/>
        </authorList>
    </citation>
    <scope>NUCLEOTIDE SEQUENCE [LARGE SCALE GENOMIC DNA]</scope>
    <source>
        <strain evidence="1">HyVt-458</strain>
    </source>
</reference>
<evidence type="ECO:0000313" key="1">
    <source>
        <dbReference type="EMBL" id="HEC06114.1"/>
    </source>
</evidence>
<dbReference type="InterPro" id="IPR021799">
    <property type="entry name" value="PIN-like_prokaryotic"/>
</dbReference>
<dbReference type="EMBL" id="DRLF01000169">
    <property type="protein sequence ID" value="HEC06114.1"/>
    <property type="molecule type" value="Genomic_DNA"/>
</dbReference>
<organism evidence="1">
    <name type="scientific">Thiolapillus brandeum</name>
    <dbReference type="NCBI Taxonomy" id="1076588"/>
    <lineage>
        <taxon>Bacteria</taxon>
        <taxon>Pseudomonadati</taxon>
        <taxon>Pseudomonadota</taxon>
        <taxon>Gammaproteobacteria</taxon>
        <taxon>Chromatiales</taxon>
        <taxon>Sedimenticolaceae</taxon>
        <taxon>Thiolapillus</taxon>
    </lineage>
</organism>
<dbReference type="AlphaFoldDB" id="A0A831RUI8"/>
<dbReference type="SUPFAM" id="SSF88723">
    <property type="entry name" value="PIN domain-like"/>
    <property type="match status" value="1"/>
</dbReference>
<proteinExistence type="predicted"/>
<dbReference type="Proteomes" id="UP000886339">
    <property type="component" value="Unassembled WGS sequence"/>
</dbReference>